<evidence type="ECO:0000313" key="2">
    <source>
        <dbReference type="Proteomes" id="UP000258927"/>
    </source>
</evidence>
<name>A0A2R4ME88_9HYPH</name>
<dbReference type="AlphaFoldDB" id="A0A2R4ME88"/>
<accession>A0A2R4ME88</accession>
<dbReference type="EMBL" id="CP021330">
    <property type="protein sequence ID" value="AVX04234.1"/>
    <property type="molecule type" value="Genomic_DNA"/>
</dbReference>
<dbReference type="KEGG" id="mmyr:MXMO3_01708"/>
<dbReference type="RefSeq" id="WP_117395578.1">
    <property type="nucleotide sequence ID" value="NZ_CP021330.1"/>
</dbReference>
<proteinExistence type="predicted"/>
<organism evidence="1 2">
    <name type="scientific">Maritalea myrionectae</name>
    <dbReference type="NCBI Taxonomy" id="454601"/>
    <lineage>
        <taxon>Bacteria</taxon>
        <taxon>Pseudomonadati</taxon>
        <taxon>Pseudomonadota</taxon>
        <taxon>Alphaproteobacteria</taxon>
        <taxon>Hyphomicrobiales</taxon>
        <taxon>Devosiaceae</taxon>
        <taxon>Maritalea</taxon>
    </lineage>
</organism>
<gene>
    <name evidence="1" type="ORF">MXMO3_01708</name>
</gene>
<reference evidence="1 2" key="1">
    <citation type="submission" date="2017-05" db="EMBL/GenBank/DDBJ databases">
        <title>Genome Analysis of Maritalea myrionectae HL2708#5.</title>
        <authorList>
            <consortium name="Cotde Inc.-PKNU"/>
            <person name="Jang D."/>
            <person name="Oh H.-M."/>
        </authorList>
    </citation>
    <scope>NUCLEOTIDE SEQUENCE [LARGE SCALE GENOMIC DNA]</scope>
    <source>
        <strain evidence="1 2">HL2708#5</strain>
    </source>
</reference>
<protein>
    <submittedName>
        <fullName evidence="1">Uncharacterized protein</fullName>
    </submittedName>
</protein>
<dbReference type="Proteomes" id="UP000258927">
    <property type="component" value="Chromosome"/>
</dbReference>
<keyword evidence="2" id="KW-1185">Reference proteome</keyword>
<sequence>MAYATTNPPNVVAGDVGTNSVWVYASEDIHTDVDATDYFSNGDALGMRVNDVVIVVKTTATIGATIHVVTAVTTDGAATISPAILA</sequence>
<evidence type="ECO:0000313" key="1">
    <source>
        <dbReference type="EMBL" id="AVX04234.1"/>
    </source>
</evidence>